<dbReference type="InterPro" id="IPR050721">
    <property type="entry name" value="Trk_Ktr_HKT_K-transport"/>
</dbReference>
<dbReference type="Pfam" id="PF02254">
    <property type="entry name" value="TrkA_N"/>
    <property type="match status" value="2"/>
</dbReference>
<evidence type="ECO:0000313" key="3">
    <source>
        <dbReference type="EMBL" id="SDM07938.1"/>
    </source>
</evidence>
<dbReference type="EMBL" id="FNHE01000003">
    <property type="protein sequence ID" value="SDM07938.1"/>
    <property type="molecule type" value="Genomic_DNA"/>
</dbReference>
<protein>
    <submittedName>
        <fullName evidence="3">Trk K+ transport system, NAD-binding component</fullName>
    </submittedName>
</protein>
<dbReference type="Proteomes" id="UP000198680">
    <property type="component" value="Unassembled WGS sequence"/>
</dbReference>
<proteinExistence type="predicted"/>
<feature type="transmembrane region" description="Helical" evidence="1">
    <location>
        <begin position="112"/>
        <end position="136"/>
    </location>
</feature>
<dbReference type="PROSITE" id="PS51201">
    <property type="entry name" value="RCK_N"/>
    <property type="match status" value="1"/>
</dbReference>
<dbReference type="STRING" id="1137991.SAMN05660642_01575"/>
<accession>A0A1G9QA41</accession>
<keyword evidence="1" id="KW-1133">Transmembrane helix</keyword>
<feature type="domain" description="RCK N-terminal" evidence="2">
    <location>
        <begin position="159"/>
        <end position="282"/>
    </location>
</feature>
<dbReference type="OrthoDB" id="9781411at2"/>
<dbReference type="RefSeq" id="WP_091216012.1">
    <property type="nucleotide sequence ID" value="NZ_FNHE01000003.1"/>
</dbReference>
<keyword evidence="1" id="KW-0472">Membrane</keyword>
<dbReference type="AlphaFoldDB" id="A0A1G9QA41"/>
<reference evidence="4" key="1">
    <citation type="submission" date="2016-10" db="EMBL/GenBank/DDBJ databases">
        <authorList>
            <person name="Varghese N."/>
            <person name="Submissions S."/>
        </authorList>
    </citation>
    <scope>NUCLEOTIDE SEQUENCE [LARGE SCALE GENOMIC DNA]</scope>
    <source>
        <strain evidence="4">DSM 45419</strain>
    </source>
</reference>
<dbReference type="GO" id="GO:0006813">
    <property type="term" value="P:potassium ion transport"/>
    <property type="evidence" value="ECO:0007669"/>
    <property type="project" value="InterPro"/>
</dbReference>
<sequence length="613" mass="66999">MGNPLLTFWARRNRREEEERRARRARLLASAASANRASETVFLVLRRMRAPLIVLIAIFSISVVGLTVIPGQDAEGRPWDMGFFDAIYVMSYTATTIGFGEIPYPFTYNQRMWLTISIYLTVVGWAYAIGSLLGLLQDRAFRSALALQQFTRKVARLSEPFVLIAGYGRAGELLGHSMDALGRRVVVLDRNAERIDGLELESYHGDVPGLAADARDPGHLGVAGLDHPCCEAVVALTDDDEANLAVVMTTALLRPDVPVIARATTDVMAERMRVFGSPSVVNPFDLFGDHVQLALRAPASYQLLTWLESGPGAPLPHRASPPRGGRWVVCGYGRLGRELTEDLRAEGIDVTVIDPSPHDDVDDVVVAGGYESGVLAAVGLEEAVGFVAGTDNDITNLSLVETARRTNPTLFLAARQNVPSSAPLFAAMELDALLVPTEEIAHEVYAQLSTPLLWRFLRDMPALGDEWAAQLVDRLTALCGQHLQALWKVRLTEREAPALMPWLASGEARLGDLMRNPEDRDECLHAVPLLLLRRDDATLAPGPDALLATGDELLLAGWPAARRALERTLIVDAVREYVVSGRRVPSSWLWRRLAGTPTADEETGDRPPAPTPS</sequence>
<keyword evidence="4" id="KW-1185">Reference proteome</keyword>
<feature type="transmembrane region" description="Helical" evidence="1">
    <location>
        <begin position="52"/>
        <end position="69"/>
    </location>
</feature>
<gene>
    <name evidence="3" type="ORF">SAMN05660642_01575</name>
</gene>
<dbReference type="Gene3D" id="3.40.50.720">
    <property type="entry name" value="NAD(P)-binding Rossmann-like Domain"/>
    <property type="match status" value="2"/>
</dbReference>
<dbReference type="SUPFAM" id="SSF51735">
    <property type="entry name" value="NAD(P)-binding Rossmann-fold domains"/>
    <property type="match status" value="2"/>
</dbReference>
<dbReference type="Gene3D" id="1.10.287.70">
    <property type="match status" value="1"/>
</dbReference>
<organism evidence="3 4">
    <name type="scientific">Geodermatophilus siccatus</name>
    <dbReference type="NCBI Taxonomy" id="1137991"/>
    <lineage>
        <taxon>Bacteria</taxon>
        <taxon>Bacillati</taxon>
        <taxon>Actinomycetota</taxon>
        <taxon>Actinomycetes</taxon>
        <taxon>Geodermatophilales</taxon>
        <taxon>Geodermatophilaceae</taxon>
        <taxon>Geodermatophilus</taxon>
    </lineage>
</organism>
<dbReference type="InterPro" id="IPR036291">
    <property type="entry name" value="NAD(P)-bd_dom_sf"/>
</dbReference>
<evidence type="ECO:0000313" key="4">
    <source>
        <dbReference type="Proteomes" id="UP000198680"/>
    </source>
</evidence>
<keyword evidence="1" id="KW-0812">Transmembrane</keyword>
<name>A0A1G9QA41_9ACTN</name>
<feature type="transmembrane region" description="Helical" evidence="1">
    <location>
        <begin position="81"/>
        <end position="100"/>
    </location>
</feature>
<dbReference type="InterPro" id="IPR003148">
    <property type="entry name" value="RCK_N"/>
</dbReference>
<dbReference type="PANTHER" id="PTHR43833">
    <property type="entry name" value="POTASSIUM CHANNEL PROTEIN 2-RELATED-RELATED"/>
    <property type="match status" value="1"/>
</dbReference>
<evidence type="ECO:0000259" key="2">
    <source>
        <dbReference type="PROSITE" id="PS51201"/>
    </source>
</evidence>
<dbReference type="SUPFAM" id="SSF81324">
    <property type="entry name" value="Voltage-gated potassium channels"/>
    <property type="match status" value="1"/>
</dbReference>
<evidence type="ECO:0000256" key="1">
    <source>
        <dbReference type="SAM" id="Phobius"/>
    </source>
</evidence>